<dbReference type="InterPro" id="IPR000315">
    <property type="entry name" value="Znf_B-box"/>
</dbReference>
<dbReference type="SUPFAM" id="SSF101898">
    <property type="entry name" value="NHL repeat"/>
    <property type="match status" value="1"/>
</dbReference>
<dbReference type="Gene3D" id="2.120.10.30">
    <property type="entry name" value="TolB, C-terminal domain"/>
    <property type="match status" value="1"/>
</dbReference>
<keyword evidence="1" id="KW-0479">Metal-binding</keyword>
<evidence type="ECO:0000313" key="3">
    <source>
        <dbReference type="EMBL" id="KAK3101447.1"/>
    </source>
</evidence>
<sequence length="486" mass="55665">MATSSYKAQYALKLCKNHDKKELIAYCKTCQEQICSSCIKEDHSTHDWEMITDIVREKKRSLPEDCKVIRAKLLPGLKKELRRFDRKIEEKEACFKQTSSTLHISRQSYIDESNRLFDNRIDTCRRKSESAIQIYKGKGEGLKQKVETLDTMTTALGKDINTLPDHDILDMEKEMRDELERALSFSADKSTCTTVFVPGQMNVQALDKMIGEFHSVSIEEMNDIDKGFNTLASIKAFSETNTLVRLIGDSHPKLIDREGVVLKSMKTSCADITISNNGHFVLTSLSNQSVSVLTEVEKAIRTWCTKPLRPTFISKTENDNILVTLVDDGDTFNLLPTSRRVVQRMSLTGKVLHTYEFREDGKTRLFTLPNRTAENKNTDICVVNWFSEDSGEVVVLHKDGRRKYTYKGEGLKHKEFCPGDVECDDKCRILFTEQYSRAIHMLSSEGIYLCTLCQYEQILPFVISLYGQNLWCGFHEGKVKVLKYKL</sequence>
<evidence type="ECO:0000313" key="4">
    <source>
        <dbReference type="Proteomes" id="UP001186944"/>
    </source>
</evidence>
<feature type="domain" description="B box-type" evidence="2">
    <location>
        <begin position="10"/>
        <end position="51"/>
    </location>
</feature>
<comment type="caution">
    <text evidence="3">The sequence shown here is derived from an EMBL/GenBank/DDBJ whole genome shotgun (WGS) entry which is preliminary data.</text>
</comment>
<dbReference type="PROSITE" id="PS50119">
    <property type="entry name" value="ZF_BBOX"/>
    <property type="match status" value="1"/>
</dbReference>
<dbReference type="PANTHER" id="PTHR25462:SF291">
    <property type="entry name" value="E3 UBIQUITIN-PROTEIN LIGASE TRIM45"/>
    <property type="match status" value="1"/>
</dbReference>
<dbReference type="Gene3D" id="3.30.160.60">
    <property type="entry name" value="Classic Zinc Finger"/>
    <property type="match status" value="1"/>
</dbReference>
<gene>
    <name evidence="3" type="ORF">FSP39_003663</name>
</gene>
<dbReference type="SUPFAM" id="SSF57845">
    <property type="entry name" value="B-box zinc-binding domain"/>
    <property type="match status" value="1"/>
</dbReference>
<proteinExistence type="predicted"/>
<accession>A0AA89C9T8</accession>
<dbReference type="InterPro" id="IPR011042">
    <property type="entry name" value="6-blade_b-propeller_TolB-like"/>
</dbReference>
<dbReference type="AlphaFoldDB" id="A0AA89C9T8"/>
<name>A0AA89C9T8_PINIB</name>
<dbReference type="EMBL" id="VSWD01000005">
    <property type="protein sequence ID" value="KAK3101447.1"/>
    <property type="molecule type" value="Genomic_DNA"/>
</dbReference>
<dbReference type="GO" id="GO:0061630">
    <property type="term" value="F:ubiquitin protein ligase activity"/>
    <property type="evidence" value="ECO:0007669"/>
    <property type="project" value="TreeGrafter"/>
</dbReference>
<keyword evidence="4" id="KW-1185">Reference proteome</keyword>
<dbReference type="Pfam" id="PF00643">
    <property type="entry name" value="zf-B_box"/>
    <property type="match status" value="1"/>
</dbReference>
<dbReference type="GO" id="GO:0008270">
    <property type="term" value="F:zinc ion binding"/>
    <property type="evidence" value="ECO:0007669"/>
    <property type="project" value="UniProtKB-KW"/>
</dbReference>
<organism evidence="3 4">
    <name type="scientific">Pinctada imbricata</name>
    <name type="common">Atlantic pearl-oyster</name>
    <name type="synonym">Pinctada martensii</name>
    <dbReference type="NCBI Taxonomy" id="66713"/>
    <lineage>
        <taxon>Eukaryota</taxon>
        <taxon>Metazoa</taxon>
        <taxon>Spiralia</taxon>
        <taxon>Lophotrochozoa</taxon>
        <taxon>Mollusca</taxon>
        <taxon>Bivalvia</taxon>
        <taxon>Autobranchia</taxon>
        <taxon>Pteriomorphia</taxon>
        <taxon>Pterioida</taxon>
        <taxon>Pterioidea</taxon>
        <taxon>Pteriidae</taxon>
        <taxon>Pinctada</taxon>
    </lineage>
</organism>
<protein>
    <recommendedName>
        <fullName evidence="2">B box-type domain-containing protein</fullName>
    </recommendedName>
</protein>
<dbReference type="Proteomes" id="UP001186944">
    <property type="component" value="Unassembled WGS sequence"/>
</dbReference>
<reference evidence="3" key="1">
    <citation type="submission" date="2019-08" db="EMBL/GenBank/DDBJ databases">
        <title>The improved chromosome-level genome for the pearl oyster Pinctada fucata martensii using PacBio sequencing and Hi-C.</title>
        <authorList>
            <person name="Zheng Z."/>
        </authorList>
    </citation>
    <scope>NUCLEOTIDE SEQUENCE</scope>
    <source>
        <strain evidence="3">ZZ-2019</strain>
        <tissue evidence="3">Adductor muscle</tissue>
    </source>
</reference>
<evidence type="ECO:0000256" key="1">
    <source>
        <dbReference type="PROSITE-ProRule" id="PRU00024"/>
    </source>
</evidence>
<dbReference type="InterPro" id="IPR047153">
    <property type="entry name" value="TRIM45/56/19-like"/>
</dbReference>
<keyword evidence="1" id="KW-0862">Zinc</keyword>
<evidence type="ECO:0000259" key="2">
    <source>
        <dbReference type="PROSITE" id="PS50119"/>
    </source>
</evidence>
<dbReference type="PANTHER" id="PTHR25462">
    <property type="entry name" value="BONUS, ISOFORM C-RELATED"/>
    <property type="match status" value="1"/>
</dbReference>
<keyword evidence="1" id="KW-0863">Zinc-finger</keyword>